<protein>
    <submittedName>
        <fullName evidence="3">Uncharacterized protein</fullName>
    </submittedName>
</protein>
<evidence type="ECO:0000313" key="3">
    <source>
        <dbReference type="WBParaSite" id="Csp11.Scaffold629.g15264.t1"/>
    </source>
</evidence>
<feature type="compositionally biased region" description="Basic and acidic residues" evidence="1">
    <location>
        <begin position="63"/>
        <end position="77"/>
    </location>
</feature>
<dbReference type="WBParaSite" id="Csp11.Scaffold629.g15264.t1">
    <property type="protein sequence ID" value="Csp11.Scaffold629.g15264.t1"/>
    <property type="gene ID" value="Csp11.Scaffold629.g15264"/>
</dbReference>
<sequence length="77" mass="8688">MSKTSLRFQTFLQSIKSQLRFFQADSPGNPELRPSSPGCRIPECRLRPKSGFQRVGSAHRRTVQKDDGAPDRGEILD</sequence>
<evidence type="ECO:0000313" key="2">
    <source>
        <dbReference type="Proteomes" id="UP000095282"/>
    </source>
</evidence>
<proteinExistence type="predicted"/>
<organism evidence="2 3">
    <name type="scientific">Caenorhabditis tropicalis</name>
    <dbReference type="NCBI Taxonomy" id="1561998"/>
    <lineage>
        <taxon>Eukaryota</taxon>
        <taxon>Metazoa</taxon>
        <taxon>Ecdysozoa</taxon>
        <taxon>Nematoda</taxon>
        <taxon>Chromadorea</taxon>
        <taxon>Rhabditida</taxon>
        <taxon>Rhabditina</taxon>
        <taxon>Rhabditomorpha</taxon>
        <taxon>Rhabditoidea</taxon>
        <taxon>Rhabditidae</taxon>
        <taxon>Peloderinae</taxon>
        <taxon>Caenorhabditis</taxon>
    </lineage>
</organism>
<accession>A0A1I7U673</accession>
<keyword evidence="2" id="KW-1185">Reference proteome</keyword>
<evidence type="ECO:0000256" key="1">
    <source>
        <dbReference type="SAM" id="MobiDB-lite"/>
    </source>
</evidence>
<dbReference type="AlphaFoldDB" id="A0A1I7U673"/>
<dbReference type="Proteomes" id="UP000095282">
    <property type="component" value="Unplaced"/>
</dbReference>
<reference evidence="3" key="1">
    <citation type="submission" date="2016-11" db="UniProtKB">
        <authorList>
            <consortium name="WormBaseParasite"/>
        </authorList>
    </citation>
    <scope>IDENTIFICATION</scope>
</reference>
<name>A0A1I7U673_9PELO</name>
<feature type="region of interest" description="Disordered" evidence="1">
    <location>
        <begin position="25"/>
        <end position="77"/>
    </location>
</feature>